<accession>A0A8H6JI04</accession>
<evidence type="ECO:0000313" key="2">
    <source>
        <dbReference type="Proteomes" id="UP000654918"/>
    </source>
</evidence>
<gene>
    <name evidence="1" type="ORF">CPLU01_14696</name>
</gene>
<organism evidence="1 2">
    <name type="scientific">Colletotrichum plurivorum</name>
    <dbReference type="NCBI Taxonomy" id="2175906"/>
    <lineage>
        <taxon>Eukaryota</taxon>
        <taxon>Fungi</taxon>
        <taxon>Dikarya</taxon>
        <taxon>Ascomycota</taxon>
        <taxon>Pezizomycotina</taxon>
        <taxon>Sordariomycetes</taxon>
        <taxon>Hypocreomycetidae</taxon>
        <taxon>Glomerellales</taxon>
        <taxon>Glomerellaceae</taxon>
        <taxon>Colletotrichum</taxon>
        <taxon>Colletotrichum orchidearum species complex</taxon>
    </lineage>
</organism>
<name>A0A8H6JI04_9PEZI</name>
<sequence>MSRFLALSSGILDHQCQKHGTALKAALFHGREEVVRCLIRHGAMIPHDLLVASTRDLSALGPVPFSNLLRWIWVRRHTERVMISNDE</sequence>
<dbReference type="Proteomes" id="UP000654918">
    <property type="component" value="Unassembled WGS sequence"/>
</dbReference>
<keyword evidence="2" id="KW-1185">Reference proteome</keyword>
<dbReference type="EMBL" id="WIGO01000411">
    <property type="protein sequence ID" value="KAF6813253.1"/>
    <property type="molecule type" value="Genomic_DNA"/>
</dbReference>
<comment type="caution">
    <text evidence="1">The sequence shown here is derived from an EMBL/GenBank/DDBJ whole genome shotgun (WGS) entry which is preliminary data.</text>
</comment>
<reference evidence="1" key="1">
    <citation type="journal article" date="2020" name="Phytopathology">
        <title>Genome Sequence Resources of Colletotrichum truncatum, C. plurivorum, C. musicola, and C. sojae: Four Species Pathogenic to Soybean (Glycine max).</title>
        <authorList>
            <person name="Rogerio F."/>
            <person name="Boufleur T.R."/>
            <person name="Ciampi-Guillardi M."/>
            <person name="Sukno S.A."/>
            <person name="Thon M.R."/>
            <person name="Massola Junior N.S."/>
            <person name="Baroncelli R."/>
        </authorList>
    </citation>
    <scope>NUCLEOTIDE SEQUENCE</scope>
    <source>
        <strain evidence="1">LFN00145</strain>
    </source>
</reference>
<dbReference type="AlphaFoldDB" id="A0A8H6JI04"/>
<proteinExistence type="predicted"/>
<protein>
    <submittedName>
        <fullName evidence="1">Ankyrin repeat protein</fullName>
    </submittedName>
</protein>
<evidence type="ECO:0000313" key="1">
    <source>
        <dbReference type="EMBL" id="KAF6813253.1"/>
    </source>
</evidence>